<dbReference type="PANTHER" id="PTHR46844">
    <property type="entry name" value="SLR5058 PROTEIN"/>
    <property type="match status" value="1"/>
</dbReference>
<evidence type="ECO:0000313" key="4">
    <source>
        <dbReference type="Proteomes" id="UP001595867"/>
    </source>
</evidence>
<reference evidence="4" key="1">
    <citation type="journal article" date="2019" name="Int. J. Syst. Evol. Microbiol.">
        <title>The Global Catalogue of Microorganisms (GCM) 10K type strain sequencing project: providing services to taxonomists for standard genome sequencing and annotation.</title>
        <authorList>
            <consortium name="The Broad Institute Genomics Platform"/>
            <consortium name="The Broad Institute Genome Sequencing Center for Infectious Disease"/>
            <person name="Wu L."/>
            <person name="Ma J."/>
        </authorList>
    </citation>
    <scope>NUCLEOTIDE SEQUENCE [LARGE SCALE GENOMIC DNA]</scope>
    <source>
        <strain evidence="4">TBRC 5832</strain>
    </source>
</reference>
<dbReference type="InterPro" id="IPR007111">
    <property type="entry name" value="NACHT_NTPase"/>
</dbReference>
<accession>A0ABV8J2I3</accession>
<gene>
    <name evidence="3" type="ORF">ACFO0C_31050</name>
</gene>
<dbReference type="RefSeq" id="WP_378070494.1">
    <property type="nucleotide sequence ID" value="NZ_JBHSBL010000020.1"/>
</dbReference>
<dbReference type="PANTHER" id="PTHR46844:SF1">
    <property type="entry name" value="SLR5058 PROTEIN"/>
    <property type="match status" value="1"/>
</dbReference>
<dbReference type="Pfam" id="PF05729">
    <property type="entry name" value="NACHT"/>
    <property type="match status" value="1"/>
</dbReference>
<name>A0ABV8J2I3_9ACTN</name>
<dbReference type="PROSITE" id="PS50837">
    <property type="entry name" value="NACHT"/>
    <property type="match status" value="1"/>
</dbReference>
<feature type="region of interest" description="Disordered" evidence="1">
    <location>
        <begin position="78"/>
        <end position="100"/>
    </location>
</feature>
<protein>
    <submittedName>
        <fullName evidence="3">NACHT domain-containing protein</fullName>
    </submittedName>
</protein>
<dbReference type="Proteomes" id="UP001595867">
    <property type="component" value="Unassembled WGS sequence"/>
</dbReference>
<evidence type="ECO:0000259" key="2">
    <source>
        <dbReference type="PROSITE" id="PS50837"/>
    </source>
</evidence>
<evidence type="ECO:0000313" key="3">
    <source>
        <dbReference type="EMBL" id="MFC4069383.1"/>
    </source>
</evidence>
<sequence>MFLFAFAPPAPSPDPSPAGAAADSVWQSPEVVAAFIAAVIGLIGLVAGVIQWKKSQGAQRRLDRERADYEDRLARDRADGEADRLRREAAEEAERSRRETTEAAAAYKVELVSELKALRVLDMARPLDLRALYVQVRIREDESRRYVADEEIEALAAGRPAELLRATAERTVAKHADAVAPEEALSRYQRVVIVGDPGAGKTTMLKHLAFRIARDESNTLSGTPIFVELRRFIDSGLDDILEFAVRECVHRYGFTGAGEYLRERLDQGDVTLLLDGLDEVLGGSDAEQARDAYRKVAAEIERVCSRHPRTPIAVTCRRAGFNGGLDRFQVLEVLDFTWEQSRLFLGNWFTGRDRELRDLVSSLGGNVRMKTLAANPLILSLIAIVYENDLEIPERRSELYHRCLDVLLKEWDSRRGIRRYARFTTDRKRDLLEELAWHFHVRGQRYFPEPEVLDMIRDFLPTIGLDDADPAEILREIAANYGLLREQAAGWYGFWHLTIQEYLAAVWANEHFAEARDHVLRYRHDPWWEEVLLLLAGRMSDATDLLLGIAGSPGRQAAPRVPIVAGDDILCRDLLLLGHCLLAAPRIKMAGLRAGIVDSLWVAFTERDEGYVIEESSRILVGLSASRVRAFFGEETTALNYQCKIAMARALGEYGEEATVVALADEVALDSWTMIPESIIRGMHDRGISAARRIATEVLDSAMAPDRITALSSLLCECLKVLSDTDGKAAVRYVRALTPYIVELNASKDLRRKLPAVQMLSGIAYVAMHHGHREYLDLLDRFLERGIPPVGEEDPWVAVVALNRPGDEAATIDTVLALTPFVTPEAISRVTEFWTESLQVAAIDRFVTLAGQSCWWIYNLLAGLPARPELLRKAIDELHFGDPDKRDALVTLLARGGDGQASRDLRASFRRQFTADSFNGYLLVRQVHTLVDLGLTDSVLAEVRAALARAASSGDLDAVVFARWAGLVPRTQLDAMAGLLWPIFERLGPGLLRTDPRRYAETIRVITCRATAARVMALEFPDGPDLGSVVSALGNVVDAELLPTFVEFWRRLDLDHGFFRDETLTLVLLRLNHRLYADGRLVPAVESAPA</sequence>
<dbReference type="SUPFAM" id="SSF52540">
    <property type="entry name" value="P-loop containing nucleoside triphosphate hydrolases"/>
    <property type="match status" value="1"/>
</dbReference>
<feature type="domain" description="NACHT" evidence="2">
    <location>
        <begin position="189"/>
        <end position="280"/>
    </location>
</feature>
<proteinExistence type="predicted"/>
<evidence type="ECO:0000256" key="1">
    <source>
        <dbReference type="SAM" id="MobiDB-lite"/>
    </source>
</evidence>
<dbReference type="EMBL" id="JBHSBL010000020">
    <property type="protein sequence ID" value="MFC4069383.1"/>
    <property type="molecule type" value="Genomic_DNA"/>
</dbReference>
<dbReference type="Gene3D" id="3.40.50.300">
    <property type="entry name" value="P-loop containing nucleotide triphosphate hydrolases"/>
    <property type="match status" value="1"/>
</dbReference>
<dbReference type="InterPro" id="IPR027417">
    <property type="entry name" value="P-loop_NTPase"/>
</dbReference>
<keyword evidence="4" id="KW-1185">Reference proteome</keyword>
<comment type="caution">
    <text evidence="3">The sequence shown here is derived from an EMBL/GenBank/DDBJ whole genome shotgun (WGS) entry which is preliminary data.</text>
</comment>
<organism evidence="3 4">
    <name type="scientific">Actinoplanes subglobosus</name>
    <dbReference type="NCBI Taxonomy" id="1547892"/>
    <lineage>
        <taxon>Bacteria</taxon>
        <taxon>Bacillati</taxon>
        <taxon>Actinomycetota</taxon>
        <taxon>Actinomycetes</taxon>
        <taxon>Micromonosporales</taxon>
        <taxon>Micromonosporaceae</taxon>
        <taxon>Actinoplanes</taxon>
    </lineage>
</organism>